<evidence type="ECO:0000313" key="4">
    <source>
        <dbReference type="Proteomes" id="UP000195011"/>
    </source>
</evidence>
<name>A0A251Y2D9_9MICO</name>
<dbReference type="EMBL" id="MDJY01000064">
    <property type="protein sequence ID" value="OUE18229.1"/>
    <property type="molecule type" value="Genomic_DNA"/>
</dbReference>
<feature type="signal peptide" evidence="2">
    <location>
        <begin position="1"/>
        <end position="27"/>
    </location>
</feature>
<evidence type="ECO:0008006" key="5">
    <source>
        <dbReference type="Google" id="ProtNLM"/>
    </source>
</evidence>
<accession>A0A251Y2D9</accession>
<feature type="chain" id="PRO_5012490704" description="Secreted protein" evidence="2">
    <location>
        <begin position="28"/>
        <end position="82"/>
    </location>
</feature>
<dbReference type="AlphaFoldDB" id="A0A251Y2D9"/>
<proteinExistence type="predicted"/>
<organism evidence="3 4">
    <name type="scientific">Clavibacter michiganensis</name>
    <dbReference type="NCBI Taxonomy" id="28447"/>
    <lineage>
        <taxon>Bacteria</taxon>
        <taxon>Bacillati</taxon>
        <taxon>Actinomycetota</taxon>
        <taxon>Actinomycetes</taxon>
        <taxon>Micrococcales</taxon>
        <taxon>Microbacteriaceae</taxon>
        <taxon>Clavibacter</taxon>
    </lineage>
</organism>
<feature type="region of interest" description="Disordered" evidence="1">
    <location>
        <begin position="48"/>
        <end position="82"/>
    </location>
</feature>
<gene>
    <name evidence="3" type="ORF">BFL36_14805</name>
</gene>
<sequence length="82" mass="8204">MMHAMKTAAAGALALGLVLTAATAAQAEAVHAPTTTAVRTAAAATGGDVAAQLRSASAPPSHRSHRNIQPPPDSPRPECPRC</sequence>
<keyword evidence="2" id="KW-0732">Signal</keyword>
<protein>
    <recommendedName>
        <fullName evidence="5">Secreted protein</fullName>
    </recommendedName>
</protein>
<evidence type="ECO:0000256" key="2">
    <source>
        <dbReference type="SAM" id="SignalP"/>
    </source>
</evidence>
<evidence type="ECO:0000313" key="3">
    <source>
        <dbReference type="EMBL" id="OUE18229.1"/>
    </source>
</evidence>
<dbReference type="Proteomes" id="UP000195011">
    <property type="component" value="Unassembled WGS sequence"/>
</dbReference>
<evidence type="ECO:0000256" key="1">
    <source>
        <dbReference type="SAM" id="MobiDB-lite"/>
    </source>
</evidence>
<reference evidence="3 4" key="1">
    <citation type="submission" date="2016-08" db="EMBL/GenBank/DDBJ databases">
        <title>Genome sequence of Clavibacter michiganensis spp strain CFBP8017.</title>
        <authorList>
            <person name="Thapa S.P."/>
            <person name="Coaker G."/>
            <person name="Jacques M.-A."/>
        </authorList>
    </citation>
    <scope>NUCLEOTIDE SEQUENCE [LARGE SCALE GENOMIC DNA]</scope>
    <source>
        <strain evidence="3">CFBP8017</strain>
    </source>
</reference>
<comment type="caution">
    <text evidence="3">The sequence shown here is derived from an EMBL/GenBank/DDBJ whole genome shotgun (WGS) entry which is preliminary data.</text>
</comment>